<keyword evidence="3" id="KW-1185">Reference proteome</keyword>
<evidence type="ECO:0000313" key="3">
    <source>
        <dbReference type="Proteomes" id="UP000319342"/>
    </source>
</evidence>
<name>A0A518D1D5_9BACT</name>
<feature type="region of interest" description="Disordered" evidence="1">
    <location>
        <begin position="1"/>
        <end position="37"/>
    </location>
</feature>
<dbReference type="Proteomes" id="UP000319342">
    <property type="component" value="Chromosome"/>
</dbReference>
<proteinExistence type="predicted"/>
<evidence type="ECO:0000313" key="2">
    <source>
        <dbReference type="EMBL" id="QDU85270.1"/>
    </source>
</evidence>
<gene>
    <name evidence="2" type="ORF">Pla163_23980</name>
</gene>
<evidence type="ECO:0000256" key="1">
    <source>
        <dbReference type="SAM" id="MobiDB-lite"/>
    </source>
</evidence>
<dbReference type="EMBL" id="CP036290">
    <property type="protein sequence ID" value="QDU85270.1"/>
    <property type="molecule type" value="Genomic_DNA"/>
</dbReference>
<organism evidence="2 3">
    <name type="scientific">Rohdeia mirabilis</name>
    <dbReference type="NCBI Taxonomy" id="2528008"/>
    <lineage>
        <taxon>Bacteria</taxon>
        <taxon>Pseudomonadati</taxon>
        <taxon>Planctomycetota</taxon>
        <taxon>Planctomycetia</taxon>
        <taxon>Planctomycetia incertae sedis</taxon>
        <taxon>Rohdeia</taxon>
    </lineage>
</organism>
<sequence length="37" mass="3820">MSTGLSSLEGGLTQQCCPYGTLPTSGEAVPQESESHH</sequence>
<protein>
    <submittedName>
        <fullName evidence="2">Uncharacterized protein</fullName>
    </submittedName>
</protein>
<accession>A0A518D1D5</accession>
<dbReference type="AlphaFoldDB" id="A0A518D1D5"/>
<reference evidence="2 3" key="1">
    <citation type="submission" date="2019-02" db="EMBL/GenBank/DDBJ databases">
        <title>Deep-cultivation of Planctomycetes and their phenomic and genomic characterization uncovers novel biology.</title>
        <authorList>
            <person name="Wiegand S."/>
            <person name="Jogler M."/>
            <person name="Boedeker C."/>
            <person name="Pinto D."/>
            <person name="Vollmers J."/>
            <person name="Rivas-Marin E."/>
            <person name="Kohn T."/>
            <person name="Peeters S.H."/>
            <person name="Heuer A."/>
            <person name="Rast P."/>
            <person name="Oberbeckmann S."/>
            <person name="Bunk B."/>
            <person name="Jeske O."/>
            <person name="Meyerdierks A."/>
            <person name="Storesund J.E."/>
            <person name="Kallscheuer N."/>
            <person name="Luecker S."/>
            <person name="Lage O.M."/>
            <person name="Pohl T."/>
            <person name="Merkel B.J."/>
            <person name="Hornburger P."/>
            <person name="Mueller R.-W."/>
            <person name="Bruemmer F."/>
            <person name="Labrenz M."/>
            <person name="Spormann A.M."/>
            <person name="Op den Camp H."/>
            <person name="Overmann J."/>
            <person name="Amann R."/>
            <person name="Jetten M.S.M."/>
            <person name="Mascher T."/>
            <person name="Medema M.H."/>
            <person name="Devos D.P."/>
            <person name="Kaster A.-K."/>
            <person name="Ovreas L."/>
            <person name="Rohde M."/>
            <person name="Galperin M.Y."/>
            <person name="Jogler C."/>
        </authorList>
    </citation>
    <scope>NUCLEOTIDE SEQUENCE [LARGE SCALE GENOMIC DNA]</scope>
    <source>
        <strain evidence="2 3">Pla163</strain>
    </source>
</reference>
<feature type="compositionally biased region" description="Polar residues" evidence="1">
    <location>
        <begin position="1"/>
        <end position="16"/>
    </location>
</feature>